<dbReference type="PROSITE" id="PS50206">
    <property type="entry name" value="RHODANESE_3"/>
    <property type="match status" value="1"/>
</dbReference>
<sequence length="160" mass="17761">MIIVCLLLTLLVFATQHGVRSEDAGRVCNGKPQSLCQGESDHKTASTVSYSELRNLLAEGKVRLFDVRNPDEFAEGHIPTAVNVPLGELREAFGLTPGQFEARYGTQLPESDAADVLLYCQRGRRSAEGLQILRALGYHRVRHYAGGYSEWSDRVKSKKQ</sequence>
<dbReference type="AlphaFoldDB" id="A0ABD1K5N4"/>
<evidence type="ECO:0000313" key="4">
    <source>
        <dbReference type="Proteomes" id="UP001591681"/>
    </source>
</evidence>
<name>A0ABD1K5N4_9TELE</name>
<dbReference type="EMBL" id="JBHFQA010000008">
    <property type="protein sequence ID" value="KAL2094423.1"/>
    <property type="molecule type" value="Genomic_DNA"/>
</dbReference>
<accession>A0ABD1K5N4</accession>
<keyword evidence="1" id="KW-0732">Signal</keyword>
<dbReference type="PANTHER" id="PTHR44086:SF14">
    <property type="entry name" value="RHODANESE DOMAIN-CONTAINING PROTEIN"/>
    <property type="match status" value="1"/>
</dbReference>
<keyword evidence="4" id="KW-1185">Reference proteome</keyword>
<evidence type="ECO:0000313" key="3">
    <source>
        <dbReference type="EMBL" id="KAL2094423.1"/>
    </source>
</evidence>
<comment type="caution">
    <text evidence="3">The sequence shown here is derived from an EMBL/GenBank/DDBJ whole genome shotgun (WGS) entry which is preliminary data.</text>
</comment>
<proteinExistence type="predicted"/>
<organism evidence="3 4">
    <name type="scientific">Coilia grayii</name>
    <name type="common">Gray's grenadier anchovy</name>
    <dbReference type="NCBI Taxonomy" id="363190"/>
    <lineage>
        <taxon>Eukaryota</taxon>
        <taxon>Metazoa</taxon>
        <taxon>Chordata</taxon>
        <taxon>Craniata</taxon>
        <taxon>Vertebrata</taxon>
        <taxon>Euteleostomi</taxon>
        <taxon>Actinopterygii</taxon>
        <taxon>Neopterygii</taxon>
        <taxon>Teleostei</taxon>
        <taxon>Clupei</taxon>
        <taxon>Clupeiformes</taxon>
        <taxon>Clupeoidei</taxon>
        <taxon>Engraulidae</taxon>
        <taxon>Coilinae</taxon>
        <taxon>Coilia</taxon>
    </lineage>
</organism>
<dbReference type="PANTHER" id="PTHR44086">
    <property type="entry name" value="THIOSULFATE SULFURTRANSFERASE RDL2, MITOCHONDRIAL-RELATED"/>
    <property type="match status" value="1"/>
</dbReference>
<dbReference type="InterPro" id="IPR036873">
    <property type="entry name" value="Rhodanese-like_dom_sf"/>
</dbReference>
<dbReference type="SUPFAM" id="SSF52821">
    <property type="entry name" value="Rhodanese/Cell cycle control phosphatase"/>
    <property type="match status" value="1"/>
</dbReference>
<protein>
    <recommendedName>
        <fullName evidence="2">Rhodanese domain-containing protein</fullName>
    </recommendedName>
</protein>
<dbReference type="InterPro" id="IPR001763">
    <property type="entry name" value="Rhodanese-like_dom"/>
</dbReference>
<gene>
    <name evidence="3" type="ORF">ACEWY4_009142</name>
</gene>
<feature type="signal peptide" evidence="1">
    <location>
        <begin position="1"/>
        <end position="21"/>
    </location>
</feature>
<feature type="chain" id="PRO_5044837496" description="Rhodanese domain-containing protein" evidence="1">
    <location>
        <begin position="22"/>
        <end position="160"/>
    </location>
</feature>
<dbReference type="SMART" id="SM00450">
    <property type="entry name" value="RHOD"/>
    <property type="match status" value="1"/>
</dbReference>
<evidence type="ECO:0000256" key="1">
    <source>
        <dbReference type="SAM" id="SignalP"/>
    </source>
</evidence>
<reference evidence="3 4" key="1">
    <citation type="submission" date="2024-09" db="EMBL/GenBank/DDBJ databases">
        <title>A chromosome-level genome assembly of Gray's grenadier anchovy, Coilia grayii.</title>
        <authorList>
            <person name="Fu Z."/>
        </authorList>
    </citation>
    <scope>NUCLEOTIDE SEQUENCE [LARGE SCALE GENOMIC DNA]</scope>
    <source>
        <strain evidence="3">G4</strain>
        <tissue evidence="3">Muscle</tissue>
    </source>
</reference>
<evidence type="ECO:0000259" key="2">
    <source>
        <dbReference type="PROSITE" id="PS50206"/>
    </source>
</evidence>
<dbReference type="Pfam" id="PF00581">
    <property type="entry name" value="Rhodanese"/>
    <property type="match status" value="1"/>
</dbReference>
<dbReference type="Proteomes" id="UP001591681">
    <property type="component" value="Unassembled WGS sequence"/>
</dbReference>
<feature type="domain" description="Rhodanese" evidence="2">
    <location>
        <begin position="58"/>
        <end position="160"/>
    </location>
</feature>
<dbReference type="Gene3D" id="3.40.250.10">
    <property type="entry name" value="Rhodanese-like domain"/>
    <property type="match status" value="1"/>
</dbReference>